<protein>
    <recommendedName>
        <fullName evidence="3">Protein NO VEIN C-terminal domain-containing protein</fullName>
    </recommendedName>
</protein>
<dbReference type="PANTHER" id="PTHR32387">
    <property type="entry name" value="WU:FJ29H11"/>
    <property type="match status" value="1"/>
</dbReference>
<dbReference type="NCBIfam" id="NF047352">
    <property type="entry name" value="P_loop_sacsin"/>
    <property type="match status" value="1"/>
</dbReference>
<dbReference type="InterPro" id="IPR036890">
    <property type="entry name" value="HATPase_C_sf"/>
</dbReference>
<evidence type="ECO:0000313" key="2">
    <source>
        <dbReference type="Proteomes" id="UP000605568"/>
    </source>
</evidence>
<dbReference type="RefSeq" id="WP_191299272.1">
    <property type="nucleotide sequence ID" value="NZ_BNAR01000005.1"/>
</dbReference>
<proteinExistence type="predicted"/>
<keyword evidence="2" id="KW-1185">Reference proteome</keyword>
<evidence type="ECO:0000313" key="1">
    <source>
        <dbReference type="EMBL" id="GHH42180.1"/>
    </source>
</evidence>
<dbReference type="Proteomes" id="UP000605568">
    <property type="component" value="Unassembled WGS sequence"/>
</dbReference>
<dbReference type="PANTHER" id="PTHR32387:SF0">
    <property type="entry name" value="PROTEIN NO VEIN"/>
    <property type="match status" value="1"/>
</dbReference>
<name>A0ABQ3MEC2_9PSEU</name>
<comment type="caution">
    <text evidence="1">The sequence shown here is derived from an EMBL/GenBank/DDBJ whole genome shotgun (WGS) entry which is preliminary data.</text>
</comment>
<dbReference type="EMBL" id="BNAR01000005">
    <property type="protein sequence ID" value="GHH42180.1"/>
    <property type="molecule type" value="Genomic_DNA"/>
</dbReference>
<sequence>MAQAESVVRLYLTGVELGQPATREQKEFIEGIIASDYDGRTVVELLQNGHDAHDADRTDGKLELFLDACEGEHGVLYVANEGSPLADRDFTSMCRVAMSSKRPDQGIGNKGVGFKSVLQLSESPEVYSAVHEGAGRFDGYRFRFARPADFDDLAASVAPDRVGLADELRENVATLKVPFPLPDVPPHVEAFAQRGFSTVVRLPIRSVHAMDRAKSELVELVSGDVPFHLFLERVGEILVWWRDADGSEDGQLLTRSIVPLPGVDDITVDEATVQDDTKFLVLRRTIPEPAITEAIKRSRIDGRLSSGWERWEGDGEVSVAVPLGQALPQGRLYTFLPMGPEACGPLPAFVNAPFFARLDRRSLNESLPLNSFLLNEVARLCADAITAACSGELDLPDEVLLDLTCWTAQALPRLKAALADHDVALEELPVLPALGSAGRVELNAGWLWNLSGTVFTAEAVAAAGVDELIRPDLGPERTARIKDLAAGLNIPIVPRQGELAEFAGLLAESFVDRKVGLAAWADLYDDLSAAVPDGKALSGRNVLIGEDGDLLVAGGDSGSRTVYFGRVHGEGTTGAGPLSAAVRDRLAFMPADVPWLNSDGRRRPGRGWLDAQNLVREYRTDALIEVVGQAMRGPEDDDSRKACLRFAFDVWRGAVREIAAEVMKQARLLLPTTSGWSEAGETYFGTGWEGPAADTDRLLARLVARGGQVSQPLADIASHTLVSPQEVLRSRVDGDDLLRFVELLGAQHGLAPRYFPARSFLSPGNSVANPRTAGHFNVAMSEADQARWREIADRWPKRQPTFFGVPYSPTTGVAVLPGQRDWDSFDDETRRWYAELVFRGLDTWPDKALEFHFGRSSDGVQVAWPTFIAAFLATVSWMPQTTPGQRTTVTLMPLSEAWMLRDAETPDYLRAQPAAFRNLATPRVLKRLAKVGARFWDDAASAAERLLELHELVHLHGVGTRGQLMTAVRKAYETAWRDLCKNGQPPPHTVVVSTQGRLALTDLNEGDEVVYACEEDGTAQERLLRQAPVPVLAIRDRRLARRVRTLLQDKGISRLQSTAAASIEVLVDGVSAATAPCRPLHEVGGDWLPLLVLAVMEFQYQGFASVSAEQLSEAARRLDAVTVVVADSVNTVVDGHHVDDRSGPRSFLLVSDASARAVVAGVDGARPWAVVQASSAALAELIEMPLIADSIRLALLDLQRECGDRTPTRNDLARTLRIALDDLEGLALQSSAARSDVSAVVAVLACIDIAVAEELQGISAPFTTRDELHSWLSERTEKAEAVLELAEKGDLLEATLYLNVDLSAANAGLRAMGLPALHNAAGHQRQFDAYVQQHRAELLDRLRDRFIPTARHGESLADYLRLRDLPGLRPDDAWLDGFWDVPADLPGRQMDAWLDEVCPQNENVQEALPPVNDLRDAGRRTITSVIGNVRVLVEAWLHRNSGGEGPRPGDAGTVVEAMTSAGRLDFGRLKPHDVLAWLRAHTRWPAAMPLTTSRADLSLSEQDIADAAVRLQKDRDFRHREATYVRYGAHTFSDEPADLMKLIEEVRRDIPDTALAVAASPTTLLVAPAAGGASQPGGRRIGSWRATSAPPEKLRTIGLAGEAFVAEWLRHRFGLPPEDTWESGFRADVFADGRGDDSLGYDFRVATPETTWLFEVKSTTDDVPQLALGESEVRRAGDLAPYEQYLIVFVTHVLDPARRRIHVLPNPLEPGGMRYYRVAGRSMRLQFDLGD</sequence>
<organism evidence="1 2">
    <name type="scientific">Lentzea cavernae</name>
    <dbReference type="NCBI Taxonomy" id="2020703"/>
    <lineage>
        <taxon>Bacteria</taxon>
        <taxon>Bacillati</taxon>
        <taxon>Actinomycetota</taxon>
        <taxon>Actinomycetes</taxon>
        <taxon>Pseudonocardiales</taxon>
        <taxon>Pseudonocardiaceae</taxon>
        <taxon>Lentzea</taxon>
    </lineage>
</organism>
<evidence type="ECO:0008006" key="3">
    <source>
        <dbReference type="Google" id="ProtNLM"/>
    </source>
</evidence>
<dbReference type="Gene3D" id="3.30.565.10">
    <property type="entry name" value="Histidine kinase-like ATPase, C-terminal domain"/>
    <property type="match status" value="1"/>
</dbReference>
<dbReference type="SUPFAM" id="SSF55874">
    <property type="entry name" value="ATPase domain of HSP90 chaperone/DNA topoisomerase II/histidine kinase"/>
    <property type="match status" value="1"/>
</dbReference>
<reference evidence="2" key="1">
    <citation type="journal article" date="2019" name="Int. J. Syst. Evol. Microbiol.">
        <title>The Global Catalogue of Microorganisms (GCM) 10K type strain sequencing project: providing services to taxonomists for standard genome sequencing and annotation.</title>
        <authorList>
            <consortium name="The Broad Institute Genomics Platform"/>
            <consortium name="The Broad Institute Genome Sequencing Center for Infectious Disease"/>
            <person name="Wu L."/>
            <person name="Ma J."/>
        </authorList>
    </citation>
    <scope>NUCLEOTIDE SEQUENCE [LARGE SCALE GENOMIC DNA]</scope>
    <source>
        <strain evidence="2">CGMCC 4.7367</strain>
    </source>
</reference>
<dbReference type="InterPro" id="IPR052957">
    <property type="entry name" value="Auxin_embryo_med"/>
</dbReference>
<accession>A0ABQ3MEC2</accession>
<gene>
    <name evidence="1" type="ORF">GCM10017774_38060</name>
</gene>